<sequence>LVLAKELKLWTVKDLG</sequence>
<dbReference type="AlphaFoldDB" id="A0A815V8H9"/>
<proteinExistence type="predicted"/>
<gene>
    <name evidence="1" type="ORF">RFH988_LOCUS39417</name>
</gene>
<dbReference type="Proteomes" id="UP000663882">
    <property type="component" value="Unassembled WGS sequence"/>
</dbReference>
<evidence type="ECO:0000313" key="1">
    <source>
        <dbReference type="EMBL" id="CAF1527377.1"/>
    </source>
</evidence>
<protein>
    <submittedName>
        <fullName evidence="1">Uncharacterized protein</fullName>
    </submittedName>
</protein>
<name>A0A815V8H9_9BILA</name>
<feature type="non-terminal residue" evidence="1">
    <location>
        <position position="1"/>
    </location>
</feature>
<dbReference type="EMBL" id="CAJNOO010018464">
    <property type="protein sequence ID" value="CAF1527377.1"/>
    <property type="molecule type" value="Genomic_DNA"/>
</dbReference>
<organism evidence="1 2">
    <name type="scientific">Rotaria sordida</name>
    <dbReference type="NCBI Taxonomy" id="392033"/>
    <lineage>
        <taxon>Eukaryota</taxon>
        <taxon>Metazoa</taxon>
        <taxon>Spiralia</taxon>
        <taxon>Gnathifera</taxon>
        <taxon>Rotifera</taxon>
        <taxon>Eurotatoria</taxon>
        <taxon>Bdelloidea</taxon>
        <taxon>Philodinida</taxon>
        <taxon>Philodinidae</taxon>
        <taxon>Rotaria</taxon>
    </lineage>
</organism>
<accession>A0A815V8H9</accession>
<reference evidence="1" key="1">
    <citation type="submission" date="2021-02" db="EMBL/GenBank/DDBJ databases">
        <authorList>
            <person name="Nowell W R."/>
        </authorList>
    </citation>
    <scope>NUCLEOTIDE SEQUENCE</scope>
</reference>
<comment type="caution">
    <text evidence="1">The sequence shown here is derived from an EMBL/GenBank/DDBJ whole genome shotgun (WGS) entry which is preliminary data.</text>
</comment>
<evidence type="ECO:0000313" key="2">
    <source>
        <dbReference type="Proteomes" id="UP000663882"/>
    </source>
</evidence>